<feature type="transmembrane region" description="Helical" evidence="8">
    <location>
        <begin position="213"/>
        <end position="234"/>
    </location>
</feature>
<evidence type="ECO:0000256" key="3">
    <source>
        <dbReference type="ARBA" id="ARBA00022448"/>
    </source>
</evidence>
<dbReference type="Pfam" id="PF03845">
    <property type="entry name" value="Spore_permease"/>
    <property type="match status" value="1"/>
</dbReference>
<evidence type="ECO:0000256" key="1">
    <source>
        <dbReference type="ARBA" id="ARBA00004141"/>
    </source>
</evidence>
<keyword evidence="5 8" id="KW-0812">Transmembrane</keyword>
<evidence type="ECO:0000256" key="5">
    <source>
        <dbReference type="ARBA" id="ARBA00022692"/>
    </source>
</evidence>
<feature type="transmembrane region" description="Helical" evidence="8">
    <location>
        <begin position="333"/>
        <end position="355"/>
    </location>
</feature>
<evidence type="ECO:0000256" key="8">
    <source>
        <dbReference type="SAM" id="Phobius"/>
    </source>
</evidence>
<dbReference type="EMBL" id="PVXP01000027">
    <property type="protein sequence ID" value="PRR84989.1"/>
    <property type="molecule type" value="Genomic_DNA"/>
</dbReference>
<gene>
    <name evidence="9" type="ORF">CLLU_20430</name>
</gene>
<keyword evidence="6 8" id="KW-1133">Transmembrane helix</keyword>
<evidence type="ECO:0000256" key="6">
    <source>
        <dbReference type="ARBA" id="ARBA00022989"/>
    </source>
</evidence>
<feature type="transmembrane region" description="Helical" evidence="8">
    <location>
        <begin position="299"/>
        <end position="321"/>
    </location>
</feature>
<organism evidence="9 10">
    <name type="scientific">Clostridium luticellarii</name>
    <dbReference type="NCBI Taxonomy" id="1691940"/>
    <lineage>
        <taxon>Bacteria</taxon>
        <taxon>Bacillati</taxon>
        <taxon>Bacillota</taxon>
        <taxon>Clostridia</taxon>
        <taxon>Eubacteriales</taxon>
        <taxon>Clostridiaceae</taxon>
        <taxon>Clostridium</taxon>
    </lineage>
</organism>
<dbReference type="Proteomes" id="UP000237798">
    <property type="component" value="Unassembled WGS sequence"/>
</dbReference>
<keyword evidence="3" id="KW-0813">Transport</keyword>
<dbReference type="PANTHER" id="PTHR34975">
    <property type="entry name" value="SPORE GERMINATION PROTEIN A2"/>
    <property type="match status" value="1"/>
</dbReference>
<dbReference type="AlphaFoldDB" id="A0A2T0BM83"/>
<keyword evidence="4" id="KW-0309">Germination</keyword>
<feature type="transmembrane region" description="Helical" evidence="8">
    <location>
        <begin position="178"/>
        <end position="201"/>
    </location>
</feature>
<evidence type="ECO:0000313" key="9">
    <source>
        <dbReference type="EMBL" id="PRR84989.1"/>
    </source>
</evidence>
<evidence type="ECO:0000256" key="4">
    <source>
        <dbReference type="ARBA" id="ARBA00022544"/>
    </source>
</evidence>
<comment type="subcellular location">
    <subcellularLocation>
        <location evidence="1">Membrane</location>
        <topology evidence="1">Multi-pass membrane protein</topology>
    </subcellularLocation>
</comment>
<dbReference type="GO" id="GO:0016020">
    <property type="term" value="C:membrane"/>
    <property type="evidence" value="ECO:0007669"/>
    <property type="project" value="UniProtKB-SubCell"/>
</dbReference>
<dbReference type="NCBIfam" id="TIGR00912">
    <property type="entry name" value="2A0309"/>
    <property type="match status" value="1"/>
</dbReference>
<dbReference type="PANTHER" id="PTHR34975:SF2">
    <property type="entry name" value="SPORE GERMINATION PROTEIN A2"/>
    <property type="match status" value="1"/>
</dbReference>
<dbReference type="GO" id="GO:0009847">
    <property type="term" value="P:spore germination"/>
    <property type="evidence" value="ECO:0007669"/>
    <property type="project" value="InterPro"/>
</dbReference>
<dbReference type="RefSeq" id="WP_106009632.1">
    <property type="nucleotide sequence ID" value="NZ_PVXP01000027.1"/>
</dbReference>
<accession>A0A2T0BM83</accession>
<feature type="transmembrane region" description="Helical" evidence="8">
    <location>
        <begin position="254"/>
        <end position="278"/>
    </location>
</feature>
<keyword evidence="10" id="KW-1185">Reference proteome</keyword>
<evidence type="ECO:0000256" key="7">
    <source>
        <dbReference type="ARBA" id="ARBA00023136"/>
    </source>
</evidence>
<dbReference type="InterPro" id="IPR004761">
    <property type="entry name" value="Spore_GerAB"/>
</dbReference>
<feature type="transmembrane region" description="Helical" evidence="8">
    <location>
        <begin position="37"/>
        <end position="57"/>
    </location>
</feature>
<proteinExistence type="inferred from homology"/>
<comment type="caution">
    <text evidence="9">The sequence shown here is derived from an EMBL/GenBank/DDBJ whole genome shotgun (WGS) entry which is preliminary data.</text>
</comment>
<protein>
    <submittedName>
        <fullName evidence="9">Spore germination protein</fullName>
    </submittedName>
</protein>
<evidence type="ECO:0000313" key="10">
    <source>
        <dbReference type="Proteomes" id="UP000237798"/>
    </source>
</evidence>
<name>A0A2T0BM83_9CLOT</name>
<comment type="similarity">
    <text evidence="2">Belongs to the amino acid-polyamine-organocation (APC) superfamily. Spore germination protein (SGP) (TC 2.A.3.9) family.</text>
</comment>
<feature type="transmembrane region" description="Helical" evidence="8">
    <location>
        <begin position="137"/>
        <end position="158"/>
    </location>
</feature>
<feature type="transmembrane region" description="Helical" evidence="8">
    <location>
        <begin position="69"/>
        <end position="94"/>
    </location>
</feature>
<feature type="transmembrane region" description="Helical" evidence="8">
    <location>
        <begin position="114"/>
        <end position="130"/>
    </location>
</feature>
<keyword evidence="7 8" id="KW-0472">Membrane</keyword>
<sequence length="364" mass="41156">MDKFSFKHIFFIISALSIASLKTYPQIFMNISGRDSWVVVIITCIIMLVYFDYLINICIKNNCYSLREIFISSFGNLFGNAFLIVFAAVVFLSLVESASVESNVIHTNFFIESPVWYILLFVVLPGLYTVKRGRYSVMAVIMACIAISIFNGINLGILTSQFKDYKRLFPLFEHGIGANFFLSILKSIGMYSSIAISLPYLSQLDIKKGLRKYSFLGNLFVAQMIIVAIIGVLATFDVERANEIAYPKLVQTQLISYFGFIASGEFYVIFQLIAGWFSKYITTFFALVLIMREFKLDKVINSNIFLSTAAGVIYIASYMISRNLFTLFKFLNIYVYICAAVLFFGTLAAFTVFNIKSGKNMSGN</sequence>
<evidence type="ECO:0000256" key="2">
    <source>
        <dbReference type="ARBA" id="ARBA00007998"/>
    </source>
</evidence>
<reference evidence="9 10" key="1">
    <citation type="submission" date="2018-03" db="EMBL/GenBank/DDBJ databases">
        <title>Genome sequence of Clostridium luticellarii DSM 29923.</title>
        <authorList>
            <person name="Poehlein A."/>
            <person name="Daniel R."/>
        </authorList>
    </citation>
    <scope>NUCLEOTIDE SEQUENCE [LARGE SCALE GENOMIC DNA]</scope>
    <source>
        <strain evidence="9 10">DSM 29923</strain>
    </source>
</reference>
<dbReference type="OrthoDB" id="2381188at2"/>